<protein>
    <recommendedName>
        <fullName evidence="3">Replication protein</fullName>
    </recommendedName>
</protein>
<dbReference type="EMBL" id="NPBV01000016">
    <property type="protein sequence ID" value="PAD21301.1"/>
    <property type="molecule type" value="Genomic_DNA"/>
</dbReference>
<proteinExistence type="predicted"/>
<gene>
    <name evidence="1" type="ORF">CHH64_09365</name>
</gene>
<evidence type="ECO:0008006" key="3">
    <source>
        <dbReference type="Google" id="ProtNLM"/>
    </source>
</evidence>
<organism evidence="1 2">
    <name type="scientific">Terribacillus saccharophilus</name>
    <dbReference type="NCBI Taxonomy" id="361277"/>
    <lineage>
        <taxon>Bacteria</taxon>
        <taxon>Bacillati</taxon>
        <taxon>Bacillota</taxon>
        <taxon>Bacilli</taxon>
        <taxon>Bacillales</taxon>
        <taxon>Bacillaceae</taxon>
        <taxon>Terribacillus</taxon>
    </lineage>
</organism>
<evidence type="ECO:0000313" key="2">
    <source>
        <dbReference type="Proteomes" id="UP000216013"/>
    </source>
</evidence>
<dbReference type="AlphaFoldDB" id="A0A268AAZ5"/>
<dbReference type="Proteomes" id="UP000216013">
    <property type="component" value="Unassembled WGS sequence"/>
</dbReference>
<dbReference type="RefSeq" id="WP_095260985.1">
    <property type="nucleotide sequence ID" value="NZ_NPBV01000016.1"/>
</dbReference>
<name>A0A268AAZ5_9BACI</name>
<reference evidence="1 2" key="1">
    <citation type="submission" date="2017-07" db="EMBL/GenBank/DDBJ databases">
        <title>Isolation and whole genome analysis of endospore-forming bacteria from heroin.</title>
        <authorList>
            <person name="Kalinowski J."/>
            <person name="Ahrens B."/>
            <person name="Al-Dilaimi A."/>
            <person name="Winkler A."/>
            <person name="Wibberg D."/>
            <person name="Schleenbecker U."/>
            <person name="Ruckert C."/>
            <person name="Wolfel R."/>
            <person name="Grass G."/>
        </authorList>
    </citation>
    <scope>NUCLEOTIDE SEQUENCE [LARGE SCALE GENOMIC DNA]</scope>
    <source>
        <strain evidence="1 2">7528</strain>
    </source>
</reference>
<sequence length="413" mass="48649">MTEFFSFVFDTEANVFVHLLNKETGDTYFQPVGSLKDKVKLTSILHSQRFKRNIDLMYSLSTFKAMKNATQENVFSIPLIQVDVDYRRIPQYREKTPQQVWRRVLEQEVGNSIPHPSAIEYGHQLRLLYKIKDLYVREGSNSSKNIAKRISKIFARKLSGYGAEGQPVNSHGRIPGSINSKDGSKIQLEIFGYSYEIEAIKEKWLDPLPDWYHDWKAKQREKSKISYLPSTYSLNMKRLDDFFRIVDYFDGDLDGRRFLCFMVRSQAIMAGYTSEEAKDMMVDLNNRFKSPLKEPLIEQDTRNVERKQYAFKNENILERLSITSELEEKLNLETIISSTEKKRRNRVNKSRRYREEVYGNPNISKRSLIEEEKMEIKALWDEGIKKKEISNILSIKPKTLQRRMREMEKEGLV</sequence>
<evidence type="ECO:0000313" key="1">
    <source>
        <dbReference type="EMBL" id="PAD21301.1"/>
    </source>
</evidence>
<accession>A0A268AAZ5</accession>
<comment type="caution">
    <text evidence="1">The sequence shown here is derived from an EMBL/GenBank/DDBJ whole genome shotgun (WGS) entry which is preliminary data.</text>
</comment>